<reference evidence="2" key="2">
    <citation type="journal article" date="2018" name="MBio">
        <title>Insights into the evolution of host association through the isolation and characterization of a novel human periodontal pathobiont, Desulfobulbus oralis.</title>
        <authorList>
            <person name="Cross K.L."/>
            <person name="Chirania P."/>
            <person name="Xiong W."/>
            <person name="Beall C.J."/>
            <person name="Elkins J.G."/>
            <person name="Giannone R.J."/>
            <person name="Griffen A.L."/>
            <person name="Guss A.M."/>
            <person name="Hettich R.L."/>
            <person name="Joshi S.S."/>
            <person name="Mokrzan E.M."/>
            <person name="Martin R.K."/>
            <person name="Zhulin I.B."/>
            <person name="Leys E.J."/>
            <person name="Podar M."/>
        </authorList>
    </citation>
    <scope>NUCLEOTIDE SEQUENCE [LARGE SCALE GENOMIC DNA]</scope>
    <source>
        <strain evidence="2">ORNL</strain>
    </source>
</reference>
<proteinExistence type="predicted"/>
<keyword evidence="3" id="KW-1185">Reference proteome</keyword>
<dbReference type="InterPro" id="IPR043768">
    <property type="entry name" value="DUF5714"/>
</dbReference>
<feature type="domain" description="DUF5714" evidence="1">
    <location>
        <begin position="8"/>
        <end position="174"/>
    </location>
</feature>
<name>A0A2L1GLI5_9BACT</name>
<dbReference type="Pfam" id="PF18978">
    <property type="entry name" value="DUF5714"/>
    <property type="match status" value="1"/>
</dbReference>
<dbReference type="Proteomes" id="UP000239867">
    <property type="component" value="Chromosome"/>
</dbReference>
<evidence type="ECO:0000313" key="2">
    <source>
        <dbReference type="EMBL" id="AVD70477.1"/>
    </source>
</evidence>
<reference evidence="2" key="1">
    <citation type="submission" date="2017-05" db="EMBL/GenBank/DDBJ databases">
        <authorList>
            <person name="Song R."/>
            <person name="Chenine A.L."/>
            <person name="Ruprecht R.M."/>
        </authorList>
    </citation>
    <scope>NUCLEOTIDE SEQUENCE</scope>
    <source>
        <strain evidence="2">ORNL</strain>
    </source>
</reference>
<evidence type="ECO:0000259" key="1">
    <source>
        <dbReference type="Pfam" id="PF18978"/>
    </source>
</evidence>
<evidence type="ECO:0000313" key="3">
    <source>
        <dbReference type="Proteomes" id="UP000239867"/>
    </source>
</evidence>
<dbReference type="EMBL" id="CP021255">
    <property type="protein sequence ID" value="AVD70477.1"/>
    <property type="molecule type" value="Genomic_DNA"/>
</dbReference>
<sequence length="178" mass="18998">MQRCAEGKTALLDTLECLMDLEGVPMHGPVHHFIVPAALLTAAAKQSGLAAEILEQKLHTASQRAEKVLPGFCGLWACCGAALGCGIFASVWLEANPHQEQHWGTVNLFTAACLAHVASVGGPRCCKRTSYLALDKAARLAPERLGVGVGVFSKPACRRNESNKACRKEGCPFYPVKT</sequence>
<dbReference type="KEGG" id="deo:CAY53_02455"/>
<accession>A0A2L1GLI5</accession>
<protein>
    <recommendedName>
        <fullName evidence="1">DUF5714 domain-containing protein</fullName>
    </recommendedName>
</protein>
<organism evidence="2 3">
    <name type="scientific">Desulfobulbus oralis</name>
    <dbReference type="NCBI Taxonomy" id="1986146"/>
    <lineage>
        <taxon>Bacteria</taxon>
        <taxon>Pseudomonadati</taxon>
        <taxon>Thermodesulfobacteriota</taxon>
        <taxon>Desulfobulbia</taxon>
        <taxon>Desulfobulbales</taxon>
        <taxon>Desulfobulbaceae</taxon>
        <taxon>Desulfobulbus</taxon>
    </lineage>
</organism>
<dbReference type="AlphaFoldDB" id="A0A2L1GLI5"/>
<gene>
    <name evidence="2" type="ORF">CAY53_02455</name>
</gene>